<dbReference type="Gene3D" id="3.40.190.10">
    <property type="entry name" value="Periplasmic binding protein-like II"/>
    <property type="match status" value="1"/>
</dbReference>
<evidence type="ECO:0000256" key="1">
    <source>
        <dbReference type="ARBA" id="ARBA00004141"/>
    </source>
</evidence>
<keyword evidence="5" id="KW-0406">Ion transport</keyword>
<evidence type="ECO:0000256" key="10">
    <source>
        <dbReference type="ARBA" id="ARBA00023303"/>
    </source>
</evidence>
<dbReference type="Proteomes" id="UP000596742">
    <property type="component" value="Unassembled WGS sequence"/>
</dbReference>
<keyword evidence="3" id="KW-0812">Transmembrane</keyword>
<protein>
    <recommendedName>
        <fullName evidence="11">Ionotropic glutamate receptor L-glutamate and glycine-binding domain-containing protein</fullName>
    </recommendedName>
</protein>
<dbReference type="InterPro" id="IPR019594">
    <property type="entry name" value="Glu/Gly-bd"/>
</dbReference>
<evidence type="ECO:0000256" key="5">
    <source>
        <dbReference type="ARBA" id="ARBA00023065"/>
    </source>
</evidence>
<evidence type="ECO:0000256" key="6">
    <source>
        <dbReference type="ARBA" id="ARBA00023136"/>
    </source>
</evidence>
<dbReference type="GO" id="GO:0015276">
    <property type="term" value="F:ligand-gated monoatomic ion channel activity"/>
    <property type="evidence" value="ECO:0007669"/>
    <property type="project" value="InterPro"/>
</dbReference>
<keyword evidence="4" id="KW-1133">Transmembrane helix</keyword>
<dbReference type="SUPFAM" id="SSF53850">
    <property type="entry name" value="Periplasmic binding protein-like II"/>
    <property type="match status" value="1"/>
</dbReference>
<keyword evidence="6" id="KW-0472">Membrane</keyword>
<evidence type="ECO:0000256" key="9">
    <source>
        <dbReference type="ARBA" id="ARBA00023286"/>
    </source>
</evidence>
<dbReference type="Pfam" id="PF10613">
    <property type="entry name" value="Lig_chan-Glu_bd"/>
    <property type="match status" value="1"/>
</dbReference>
<keyword evidence="7" id="KW-0675">Receptor</keyword>
<evidence type="ECO:0000313" key="13">
    <source>
        <dbReference type="Proteomes" id="UP000596742"/>
    </source>
</evidence>
<feature type="domain" description="Ionotropic glutamate receptor L-glutamate and glycine-binding" evidence="11">
    <location>
        <begin position="36"/>
        <end position="96"/>
    </location>
</feature>
<name>A0A8B6CAN2_MYTGA</name>
<keyword evidence="8" id="KW-0325">Glycoprotein</keyword>
<keyword evidence="2" id="KW-0813">Transport</keyword>
<evidence type="ECO:0000313" key="12">
    <source>
        <dbReference type="EMBL" id="VDI02555.1"/>
    </source>
</evidence>
<gene>
    <name evidence="12" type="ORF">MGAL_10B092321B</name>
</gene>
<evidence type="ECO:0000256" key="8">
    <source>
        <dbReference type="ARBA" id="ARBA00023180"/>
    </source>
</evidence>
<keyword evidence="9" id="KW-1071">Ligand-gated ion channel</keyword>
<accession>A0A8B6CAN2</accession>
<comment type="subcellular location">
    <subcellularLocation>
        <location evidence="1">Membrane</location>
        <topology evidence="1">Multi-pass membrane protein</topology>
    </subcellularLocation>
</comment>
<proteinExistence type="predicted"/>
<keyword evidence="13" id="KW-1185">Reference proteome</keyword>
<evidence type="ECO:0000256" key="2">
    <source>
        <dbReference type="ARBA" id="ARBA00022448"/>
    </source>
</evidence>
<dbReference type="SMART" id="SM00918">
    <property type="entry name" value="Lig_chan-Glu_bd"/>
    <property type="match status" value="1"/>
</dbReference>
<organism evidence="12 13">
    <name type="scientific">Mytilus galloprovincialis</name>
    <name type="common">Mediterranean mussel</name>
    <dbReference type="NCBI Taxonomy" id="29158"/>
    <lineage>
        <taxon>Eukaryota</taxon>
        <taxon>Metazoa</taxon>
        <taxon>Spiralia</taxon>
        <taxon>Lophotrochozoa</taxon>
        <taxon>Mollusca</taxon>
        <taxon>Bivalvia</taxon>
        <taxon>Autobranchia</taxon>
        <taxon>Pteriomorphia</taxon>
        <taxon>Mytilida</taxon>
        <taxon>Mytiloidea</taxon>
        <taxon>Mytilidae</taxon>
        <taxon>Mytilinae</taxon>
        <taxon>Mytilus</taxon>
    </lineage>
</organism>
<comment type="caution">
    <text evidence="12">The sequence shown here is derived from an EMBL/GenBank/DDBJ whole genome shotgun (WGS) entry which is preliminary data.</text>
</comment>
<dbReference type="EMBL" id="UYJE01001484">
    <property type="protein sequence ID" value="VDI02555.1"/>
    <property type="molecule type" value="Genomic_DNA"/>
</dbReference>
<evidence type="ECO:0000259" key="11">
    <source>
        <dbReference type="SMART" id="SM00918"/>
    </source>
</evidence>
<evidence type="ECO:0000256" key="3">
    <source>
        <dbReference type="ARBA" id="ARBA00022692"/>
    </source>
</evidence>
<sequence length="101" mass="11234">MDKWHGYTAFLLVSVFYISATEGLTDYRVTTILHPPLVMSQGDGNSRKFVGLLPDLLDKIGPMMNATFSLNHVQDNRYGTLDNTGNWTGMIGELVNKVSII</sequence>
<dbReference type="OrthoDB" id="5984008at2759"/>
<evidence type="ECO:0000256" key="7">
    <source>
        <dbReference type="ARBA" id="ARBA00023170"/>
    </source>
</evidence>
<dbReference type="GO" id="GO:0016020">
    <property type="term" value="C:membrane"/>
    <property type="evidence" value="ECO:0007669"/>
    <property type="project" value="UniProtKB-SubCell"/>
</dbReference>
<evidence type="ECO:0000256" key="4">
    <source>
        <dbReference type="ARBA" id="ARBA00022989"/>
    </source>
</evidence>
<keyword evidence="10" id="KW-0407">Ion channel</keyword>
<dbReference type="AlphaFoldDB" id="A0A8B6CAN2"/>
<reference evidence="12" key="1">
    <citation type="submission" date="2018-11" db="EMBL/GenBank/DDBJ databases">
        <authorList>
            <person name="Alioto T."/>
            <person name="Alioto T."/>
        </authorList>
    </citation>
    <scope>NUCLEOTIDE SEQUENCE</scope>
</reference>